<evidence type="ECO:0000256" key="1">
    <source>
        <dbReference type="SAM" id="MobiDB-lite"/>
    </source>
</evidence>
<feature type="compositionally biased region" description="Acidic residues" evidence="1">
    <location>
        <begin position="232"/>
        <end position="242"/>
    </location>
</feature>
<evidence type="ECO:0000313" key="3">
    <source>
        <dbReference type="Proteomes" id="UP001633002"/>
    </source>
</evidence>
<reference evidence="2 3" key="1">
    <citation type="submission" date="2024-09" db="EMBL/GenBank/DDBJ databases">
        <title>Chromosome-scale assembly of Riccia sorocarpa.</title>
        <authorList>
            <person name="Paukszto L."/>
        </authorList>
    </citation>
    <scope>NUCLEOTIDE SEQUENCE [LARGE SCALE GENOMIC DNA]</scope>
    <source>
        <strain evidence="2">LP-2024</strain>
        <tissue evidence="2">Aerial parts of the thallus</tissue>
    </source>
</reference>
<feature type="compositionally biased region" description="Acidic residues" evidence="1">
    <location>
        <begin position="193"/>
        <end position="210"/>
    </location>
</feature>
<sequence length="331" mass="37107">MGGISKMIDDKLAAAVPISQQSVAGVSQGPAPEVTTVDTSQGDEVNNRLRPRLKIDKDTNEISGTKSINEFSVDEIGVRGRNKRDYLHGIIKSFDAGVCDREKLRKAMSEETKGKIRALENTKVNQTAVSSQEKKRCTSIIWAQQGSQNVQDFIYIEKAKNDGIQAVLAEWDFLADQEDSPSKEEENANEDKESGDEEGDSEEDDQDEQENEKYVVIMSFLCRFGIGNPAHEEEEEQEEDDDLPRPTRNTRGRSGSSQDGGSSKGKKKRKVPDSQFAQDPYHSYEEEEPPRNETKKKAANDTRRSATTTRTRKAAKSPVIKKTYKKRRTGR</sequence>
<feature type="compositionally biased region" description="Basic residues" evidence="1">
    <location>
        <begin position="322"/>
        <end position="331"/>
    </location>
</feature>
<feature type="compositionally biased region" description="Basic and acidic residues" evidence="1">
    <location>
        <begin position="289"/>
        <end position="304"/>
    </location>
</feature>
<feature type="compositionally biased region" description="Basic and acidic residues" evidence="1">
    <location>
        <begin position="180"/>
        <end position="192"/>
    </location>
</feature>
<evidence type="ECO:0000313" key="2">
    <source>
        <dbReference type="EMBL" id="KAL3698766.1"/>
    </source>
</evidence>
<feature type="region of interest" description="Disordered" evidence="1">
    <location>
        <begin position="226"/>
        <end position="331"/>
    </location>
</feature>
<name>A0ABD3I5J3_9MARC</name>
<dbReference type="Proteomes" id="UP001633002">
    <property type="component" value="Unassembled WGS sequence"/>
</dbReference>
<dbReference type="AlphaFoldDB" id="A0ABD3I5J3"/>
<feature type="region of interest" description="Disordered" evidence="1">
    <location>
        <begin position="21"/>
        <end position="42"/>
    </location>
</feature>
<keyword evidence="3" id="KW-1185">Reference proteome</keyword>
<proteinExistence type="predicted"/>
<feature type="region of interest" description="Disordered" evidence="1">
    <location>
        <begin position="177"/>
        <end position="214"/>
    </location>
</feature>
<dbReference type="EMBL" id="JBJQOH010000002">
    <property type="protein sequence ID" value="KAL3698766.1"/>
    <property type="molecule type" value="Genomic_DNA"/>
</dbReference>
<accession>A0ABD3I5J3</accession>
<comment type="caution">
    <text evidence="2">The sequence shown here is derived from an EMBL/GenBank/DDBJ whole genome shotgun (WGS) entry which is preliminary data.</text>
</comment>
<organism evidence="2 3">
    <name type="scientific">Riccia sorocarpa</name>
    <dbReference type="NCBI Taxonomy" id="122646"/>
    <lineage>
        <taxon>Eukaryota</taxon>
        <taxon>Viridiplantae</taxon>
        <taxon>Streptophyta</taxon>
        <taxon>Embryophyta</taxon>
        <taxon>Marchantiophyta</taxon>
        <taxon>Marchantiopsida</taxon>
        <taxon>Marchantiidae</taxon>
        <taxon>Marchantiales</taxon>
        <taxon>Ricciaceae</taxon>
        <taxon>Riccia</taxon>
    </lineage>
</organism>
<gene>
    <name evidence="2" type="ORF">R1sor_012842</name>
</gene>
<feature type="compositionally biased region" description="Low complexity" evidence="1">
    <location>
        <begin position="252"/>
        <end position="261"/>
    </location>
</feature>
<protein>
    <submittedName>
        <fullName evidence="2">Uncharacterized protein</fullName>
    </submittedName>
</protein>